<dbReference type="Pfam" id="PF01557">
    <property type="entry name" value="FAA_hydrolase"/>
    <property type="match status" value="1"/>
</dbReference>
<sequence length="260" mass="27838">MSPSLPADDVTALAEMRRRRPDWHRFSDARRPKDIEAAYRLQQQIHAALERGGVNRVGWKIASIATEGQRALGLTEPAYAGIYDLTRKPTLREALALPFVAPSLECEIAFVMGRPLTGTSDLSDEGLRAAIASGHLACEVIDNRYGAPLDVGIPTILTDDFFHSAFVLGPPVADWETRLERDVPGFIEIDGKVVHGSTADALRPFEALRWLVGKLASHGLALAAGDIVLAGSLVQPTPVSLPAASVTIATEGFGALTLAD</sequence>
<keyword evidence="1" id="KW-0456">Lyase</keyword>
<dbReference type="eggNOG" id="COG3971">
    <property type="taxonomic scope" value="Bacteria"/>
</dbReference>
<evidence type="ECO:0000313" key="3">
    <source>
        <dbReference type="EMBL" id="ADH91341.1"/>
    </source>
</evidence>
<accession>D7A0M0</accession>
<dbReference type="GO" id="GO:0005737">
    <property type="term" value="C:cytoplasm"/>
    <property type="evidence" value="ECO:0007669"/>
    <property type="project" value="TreeGrafter"/>
</dbReference>
<evidence type="ECO:0000259" key="2">
    <source>
        <dbReference type="Pfam" id="PF01557"/>
    </source>
</evidence>
<dbReference type="KEGG" id="sno:Snov_4071"/>
<dbReference type="OrthoDB" id="9792137at2"/>
<name>D7A0M0_ANCN5</name>
<evidence type="ECO:0000313" key="4">
    <source>
        <dbReference type="Proteomes" id="UP000006633"/>
    </source>
</evidence>
<dbReference type="Proteomes" id="UP000006633">
    <property type="component" value="Chromosome"/>
</dbReference>
<dbReference type="RefSeq" id="WP_013168842.1">
    <property type="nucleotide sequence ID" value="NC_014217.1"/>
</dbReference>
<dbReference type="InterPro" id="IPR050772">
    <property type="entry name" value="Hydratase-Decarb/MhpD_sf"/>
</dbReference>
<proteinExistence type="predicted"/>
<keyword evidence="4" id="KW-1185">Reference proteome</keyword>
<dbReference type="HOGENOM" id="CLU_060136_2_0_5"/>
<dbReference type="SUPFAM" id="SSF56529">
    <property type="entry name" value="FAH"/>
    <property type="match status" value="1"/>
</dbReference>
<dbReference type="PANTHER" id="PTHR30143:SF0">
    <property type="entry name" value="2-KETO-4-PENTENOATE HYDRATASE"/>
    <property type="match status" value="1"/>
</dbReference>
<dbReference type="GO" id="GO:0008684">
    <property type="term" value="F:2-oxopent-4-enoate hydratase activity"/>
    <property type="evidence" value="ECO:0007669"/>
    <property type="project" value="TreeGrafter"/>
</dbReference>
<gene>
    <name evidence="3" type="ordered locus">Snov_4071</name>
</gene>
<dbReference type="STRING" id="639283.Snov_4071"/>
<dbReference type="Gene3D" id="3.90.850.10">
    <property type="entry name" value="Fumarylacetoacetase-like, C-terminal domain"/>
    <property type="match status" value="1"/>
</dbReference>
<protein>
    <submittedName>
        <fullName evidence="3">2-keto-4-pentenoate hydratase-like protein</fullName>
    </submittedName>
</protein>
<dbReference type="InterPro" id="IPR011234">
    <property type="entry name" value="Fumarylacetoacetase-like_C"/>
</dbReference>
<reference evidence="3 4" key="1">
    <citation type="journal article" date="2012" name="Stand. Genomic Sci.">
        <title>Complete genome sequence of the facultatively chemolithoautotrophic and methylotrophic alpha Proteobacterium Starkeya novella type strain (ATCC 8093(T)).</title>
        <authorList>
            <person name="Kappler U."/>
            <person name="Davenport K."/>
            <person name="Beatson S."/>
            <person name="Lucas S."/>
            <person name="Lapidus A."/>
            <person name="Copeland A."/>
            <person name="Berry K.W."/>
            <person name="Glavina Del Rio T."/>
            <person name="Hammon N."/>
            <person name="Dalin E."/>
            <person name="Tice H."/>
            <person name="Pitluck S."/>
            <person name="Richardson P."/>
            <person name="Bruce D."/>
            <person name="Goodwin L.A."/>
            <person name="Han C."/>
            <person name="Tapia R."/>
            <person name="Detter J.C."/>
            <person name="Chang Y.J."/>
            <person name="Jeffries C.D."/>
            <person name="Land M."/>
            <person name="Hauser L."/>
            <person name="Kyrpides N.C."/>
            <person name="Goker M."/>
            <person name="Ivanova N."/>
            <person name="Klenk H.P."/>
            <person name="Woyke T."/>
        </authorList>
    </citation>
    <scope>NUCLEOTIDE SEQUENCE [LARGE SCALE GENOMIC DNA]</scope>
    <source>
        <strain evidence="4">ATCC 8093 / DSM 506 / JCM 20403 / CCM 1077 / IAM 12100 / NBRC 12443 / NCIMB 10456</strain>
    </source>
</reference>
<evidence type="ECO:0000256" key="1">
    <source>
        <dbReference type="ARBA" id="ARBA00023239"/>
    </source>
</evidence>
<dbReference type="PANTHER" id="PTHR30143">
    <property type="entry name" value="ACID HYDRATASE"/>
    <property type="match status" value="1"/>
</dbReference>
<dbReference type="EMBL" id="CP002026">
    <property type="protein sequence ID" value="ADH91341.1"/>
    <property type="molecule type" value="Genomic_DNA"/>
</dbReference>
<feature type="domain" description="Fumarylacetoacetase-like C-terminal" evidence="2">
    <location>
        <begin position="103"/>
        <end position="256"/>
    </location>
</feature>
<dbReference type="AlphaFoldDB" id="D7A0M0"/>
<dbReference type="InterPro" id="IPR036663">
    <property type="entry name" value="Fumarylacetoacetase_C_sf"/>
</dbReference>
<organism evidence="3 4">
    <name type="scientific">Ancylobacter novellus (strain ATCC 8093 / DSM 506 / JCM 20403 / CCM 1077 / IAM 12100 / NBRC 12443 / NCIMB 10456)</name>
    <name type="common">Starkeya novella</name>
    <dbReference type="NCBI Taxonomy" id="639283"/>
    <lineage>
        <taxon>Bacteria</taxon>
        <taxon>Pseudomonadati</taxon>
        <taxon>Pseudomonadota</taxon>
        <taxon>Alphaproteobacteria</taxon>
        <taxon>Hyphomicrobiales</taxon>
        <taxon>Xanthobacteraceae</taxon>
        <taxon>Ancylobacter</taxon>
    </lineage>
</organism>